<evidence type="ECO:0000256" key="7">
    <source>
        <dbReference type="ARBA" id="ARBA00023180"/>
    </source>
</evidence>
<comment type="similarity">
    <text evidence="8">Belongs to the peptidase S1 family. CLIP subfamily.</text>
</comment>
<evidence type="ECO:0000256" key="2">
    <source>
        <dbReference type="ARBA" id="ARBA00022525"/>
    </source>
</evidence>
<keyword evidence="5" id="KW-0391">Immunity</keyword>
<dbReference type="SMART" id="SM00020">
    <property type="entry name" value="Tryp_SPc"/>
    <property type="match status" value="1"/>
</dbReference>
<dbReference type="STRING" id="74873.A0A084VUX1"/>
<dbReference type="VEuPathDB" id="VectorBase:ASIS022716"/>
<dbReference type="InterPro" id="IPR043504">
    <property type="entry name" value="Peptidase_S1_PA_chymotrypsin"/>
</dbReference>
<dbReference type="EMBL" id="KE525145">
    <property type="protein sequence ID" value="KFB41765.1"/>
    <property type="molecule type" value="Genomic_DNA"/>
</dbReference>
<evidence type="ECO:0000256" key="4">
    <source>
        <dbReference type="ARBA" id="ARBA00022729"/>
    </source>
</evidence>
<dbReference type="Pfam" id="PF00089">
    <property type="entry name" value="Trypsin"/>
    <property type="match status" value="1"/>
</dbReference>
<dbReference type="OMA" id="WIEEVMA"/>
<dbReference type="OrthoDB" id="6339452at2759"/>
<evidence type="ECO:0000256" key="6">
    <source>
        <dbReference type="ARBA" id="ARBA00023157"/>
    </source>
</evidence>
<dbReference type="GO" id="GO:0005576">
    <property type="term" value="C:extracellular region"/>
    <property type="evidence" value="ECO:0007669"/>
    <property type="project" value="UniProtKB-SubCell"/>
</dbReference>
<dbReference type="GO" id="GO:0045087">
    <property type="term" value="P:innate immune response"/>
    <property type="evidence" value="ECO:0007669"/>
    <property type="project" value="UniProtKB-KW"/>
</dbReference>
<reference evidence="11" key="2">
    <citation type="submission" date="2020-05" db="UniProtKB">
        <authorList>
            <consortium name="EnsemblMetazoa"/>
        </authorList>
    </citation>
    <scope>IDENTIFICATION</scope>
</reference>
<dbReference type="Proteomes" id="UP000030765">
    <property type="component" value="Unassembled WGS sequence"/>
</dbReference>
<keyword evidence="12" id="KW-1185">Reference proteome</keyword>
<comment type="subcellular location">
    <subcellularLocation>
        <location evidence="1">Secreted</location>
    </subcellularLocation>
</comment>
<dbReference type="InterPro" id="IPR051487">
    <property type="entry name" value="Ser/Thr_Proteases_Immune/Dev"/>
</dbReference>
<dbReference type="EnsemblMetazoa" id="ASIC009407-RA">
    <property type="protein sequence ID" value="ASIC009407-PA"/>
    <property type="gene ID" value="ASIC009407"/>
</dbReference>
<gene>
    <name evidence="10" type="ORF">ZHAS_00009407</name>
</gene>
<protein>
    <submittedName>
        <fullName evidence="11">Peptidase S1 domain-containing protein</fullName>
    </submittedName>
</protein>
<dbReference type="PANTHER" id="PTHR24256">
    <property type="entry name" value="TRYPTASE-RELATED"/>
    <property type="match status" value="1"/>
</dbReference>
<evidence type="ECO:0000313" key="11">
    <source>
        <dbReference type="EnsemblMetazoa" id="ASIC009407-PA"/>
    </source>
</evidence>
<name>A0A084VUX1_ANOSI</name>
<accession>A0A084VUX1</accession>
<dbReference type="PROSITE" id="PS50240">
    <property type="entry name" value="TRYPSIN_DOM"/>
    <property type="match status" value="1"/>
</dbReference>
<keyword evidence="7" id="KW-0325">Glycoprotein</keyword>
<reference evidence="10 12" key="1">
    <citation type="journal article" date="2014" name="BMC Genomics">
        <title>Genome sequence of Anopheles sinensis provides insight into genetics basis of mosquito competence for malaria parasites.</title>
        <authorList>
            <person name="Zhou D."/>
            <person name="Zhang D."/>
            <person name="Ding G."/>
            <person name="Shi L."/>
            <person name="Hou Q."/>
            <person name="Ye Y."/>
            <person name="Xu Y."/>
            <person name="Zhou H."/>
            <person name="Xiong C."/>
            <person name="Li S."/>
            <person name="Yu J."/>
            <person name="Hong S."/>
            <person name="Yu X."/>
            <person name="Zou P."/>
            <person name="Chen C."/>
            <person name="Chang X."/>
            <person name="Wang W."/>
            <person name="Lv Y."/>
            <person name="Sun Y."/>
            <person name="Ma L."/>
            <person name="Shen B."/>
            <person name="Zhu C."/>
        </authorList>
    </citation>
    <scope>NUCLEOTIDE SEQUENCE [LARGE SCALE GENOMIC DNA]</scope>
</reference>
<evidence type="ECO:0000256" key="5">
    <source>
        <dbReference type="ARBA" id="ARBA00022859"/>
    </source>
</evidence>
<evidence type="ECO:0000313" key="12">
    <source>
        <dbReference type="Proteomes" id="UP000030765"/>
    </source>
</evidence>
<feature type="domain" description="Peptidase S1" evidence="9">
    <location>
        <begin position="7"/>
        <end position="191"/>
    </location>
</feature>
<keyword evidence="4" id="KW-0732">Signal</keyword>
<sequence>MEYPSIVRLGVYDILMDHGHEVPIEGFLRHPEHSYFRAYHDIALVKLEHRVYFTSNIRPACLWYTESRNTTKFIVTGFDNNNSYGVPSTQLTKVVLEEFPGQDCAQRYKFLPRFSRGITDGQLCVGSDLEGRHACIGDPGSSLLTLTHPKTCMFHIVGITPIGPYGCGVGKTRALYTKVAHYLDWIEENVWGSKANLADTYKFNKFF</sequence>
<keyword evidence="2" id="KW-0964">Secreted</keyword>
<evidence type="ECO:0000259" key="9">
    <source>
        <dbReference type="PROSITE" id="PS50240"/>
    </source>
</evidence>
<organism evidence="10">
    <name type="scientific">Anopheles sinensis</name>
    <name type="common">Mosquito</name>
    <dbReference type="NCBI Taxonomy" id="74873"/>
    <lineage>
        <taxon>Eukaryota</taxon>
        <taxon>Metazoa</taxon>
        <taxon>Ecdysozoa</taxon>
        <taxon>Arthropoda</taxon>
        <taxon>Hexapoda</taxon>
        <taxon>Insecta</taxon>
        <taxon>Pterygota</taxon>
        <taxon>Neoptera</taxon>
        <taxon>Endopterygota</taxon>
        <taxon>Diptera</taxon>
        <taxon>Nematocera</taxon>
        <taxon>Culicoidea</taxon>
        <taxon>Culicidae</taxon>
        <taxon>Anophelinae</taxon>
        <taxon>Anopheles</taxon>
    </lineage>
</organism>
<dbReference type="EMBL" id="ATLV01017058">
    <property type="status" value="NOT_ANNOTATED_CDS"/>
    <property type="molecule type" value="Genomic_DNA"/>
</dbReference>
<dbReference type="Gene3D" id="2.40.10.10">
    <property type="entry name" value="Trypsin-like serine proteases"/>
    <property type="match status" value="1"/>
</dbReference>
<dbReference type="GO" id="GO:0004252">
    <property type="term" value="F:serine-type endopeptidase activity"/>
    <property type="evidence" value="ECO:0007669"/>
    <property type="project" value="InterPro"/>
</dbReference>
<dbReference type="SUPFAM" id="SSF50494">
    <property type="entry name" value="Trypsin-like serine proteases"/>
    <property type="match status" value="1"/>
</dbReference>
<evidence type="ECO:0000256" key="8">
    <source>
        <dbReference type="ARBA" id="ARBA00024195"/>
    </source>
</evidence>
<dbReference type="InterPro" id="IPR001254">
    <property type="entry name" value="Trypsin_dom"/>
</dbReference>
<evidence type="ECO:0000313" key="10">
    <source>
        <dbReference type="EMBL" id="KFB41765.1"/>
    </source>
</evidence>
<keyword evidence="6" id="KW-1015">Disulfide bond</keyword>
<proteinExistence type="inferred from homology"/>
<keyword evidence="3" id="KW-0399">Innate immunity</keyword>
<dbReference type="InterPro" id="IPR009003">
    <property type="entry name" value="Peptidase_S1_PA"/>
</dbReference>
<dbReference type="GO" id="GO:0006508">
    <property type="term" value="P:proteolysis"/>
    <property type="evidence" value="ECO:0007669"/>
    <property type="project" value="InterPro"/>
</dbReference>
<dbReference type="AlphaFoldDB" id="A0A084VUX1"/>
<evidence type="ECO:0000256" key="1">
    <source>
        <dbReference type="ARBA" id="ARBA00004613"/>
    </source>
</evidence>
<evidence type="ECO:0000256" key="3">
    <source>
        <dbReference type="ARBA" id="ARBA00022588"/>
    </source>
</evidence>
<dbReference type="VEuPathDB" id="VectorBase:ASIC009407"/>